<dbReference type="AlphaFoldDB" id="A0A016VA86"/>
<comment type="similarity">
    <text evidence="3">Belongs to the prokaryotic/mitochondrial release factor family. Mitochondrion-specific ribosomal protein mL62 subfamily.</text>
</comment>
<evidence type="ECO:0000256" key="1">
    <source>
        <dbReference type="ARBA" id="ARBA00007908"/>
    </source>
</evidence>
<evidence type="ECO:0000256" key="2">
    <source>
        <dbReference type="ARBA" id="ARBA00013260"/>
    </source>
</evidence>
<dbReference type="PANTHER" id="PTHR11075">
    <property type="entry name" value="PEPTIDE CHAIN RELEASE FACTOR"/>
    <property type="match status" value="1"/>
</dbReference>
<dbReference type="Pfam" id="PF01166">
    <property type="entry name" value="TSC22"/>
    <property type="match status" value="1"/>
</dbReference>
<dbReference type="CDD" id="cd21936">
    <property type="entry name" value="ZIP_TSC22D"/>
    <property type="match status" value="1"/>
</dbReference>
<evidence type="ECO:0000256" key="4">
    <source>
        <dbReference type="ARBA" id="ARBA00039441"/>
    </source>
</evidence>
<evidence type="ECO:0000256" key="3">
    <source>
        <dbReference type="ARBA" id="ARBA00038225"/>
    </source>
</evidence>
<dbReference type="EC" id="3.1.1.29" evidence="2"/>
<comment type="similarity">
    <text evidence="1">Belongs to the TSC-22/Dip/Bun family.</text>
</comment>
<dbReference type="GO" id="GO:0070126">
    <property type="term" value="P:mitochondrial translational termination"/>
    <property type="evidence" value="ECO:0007669"/>
    <property type="project" value="TreeGrafter"/>
</dbReference>
<feature type="compositionally biased region" description="Basic and acidic residues" evidence="7">
    <location>
        <begin position="244"/>
        <end position="260"/>
    </location>
</feature>
<dbReference type="Gene3D" id="3.30.160.20">
    <property type="match status" value="1"/>
</dbReference>
<comment type="caution">
    <text evidence="9">The sequence shown here is derived from an EMBL/GenBank/DDBJ whole genome shotgun (WGS) entry which is preliminary data.</text>
</comment>
<feature type="region of interest" description="Disordered" evidence="7">
    <location>
        <begin position="312"/>
        <end position="339"/>
    </location>
</feature>
<dbReference type="PANTHER" id="PTHR11075:SF54">
    <property type="entry name" value="LARGE RIBOSOMAL SUBUNIT PROTEIN ML62"/>
    <property type="match status" value="1"/>
</dbReference>
<dbReference type="OrthoDB" id="8961796at2759"/>
<dbReference type="GO" id="GO:0006357">
    <property type="term" value="P:regulation of transcription by RNA polymerase II"/>
    <property type="evidence" value="ECO:0007669"/>
    <property type="project" value="InterPro"/>
</dbReference>
<dbReference type="GO" id="GO:0016150">
    <property type="term" value="F:translation release factor activity, codon nonspecific"/>
    <property type="evidence" value="ECO:0007669"/>
    <property type="project" value="TreeGrafter"/>
</dbReference>
<dbReference type="InterPro" id="IPR000352">
    <property type="entry name" value="Pep_chain_release_fac_I"/>
</dbReference>
<dbReference type="Pfam" id="PF00472">
    <property type="entry name" value="RF-1"/>
    <property type="match status" value="1"/>
</dbReference>
<dbReference type="Gene3D" id="1.20.5.490">
    <property type="entry name" value="Single helix bin"/>
    <property type="match status" value="1"/>
</dbReference>
<reference evidence="10" key="1">
    <citation type="journal article" date="2015" name="Nat. Genet.">
        <title>The genome and transcriptome of the zoonotic hookworm Ancylostoma ceylanicum identify infection-specific gene families.</title>
        <authorList>
            <person name="Schwarz E.M."/>
            <person name="Hu Y."/>
            <person name="Antoshechkin I."/>
            <person name="Miller M.M."/>
            <person name="Sternberg P.W."/>
            <person name="Aroian R.V."/>
        </authorList>
    </citation>
    <scope>NUCLEOTIDE SEQUENCE</scope>
    <source>
        <strain evidence="10">HY135</strain>
    </source>
</reference>
<organism evidence="9 10">
    <name type="scientific">Ancylostoma ceylanicum</name>
    <dbReference type="NCBI Taxonomy" id="53326"/>
    <lineage>
        <taxon>Eukaryota</taxon>
        <taxon>Metazoa</taxon>
        <taxon>Ecdysozoa</taxon>
        <taxon>Nematoda</taxon>
        <taxon>Chromadorea</taxon>
        <taxon>Rhabditida</taxon>
        <taxon>Rhabditina</taxon>
        <taxon>Rhabditomorpha</taxon>
        <taxon>Strongyloidea</taxon>
        <taxon>Ancylostomatidae</taxon>
        <taxon>Ancylostomatinae</taxon>
        <taxon>Ancylostoma</taxon>
    </lineage>
</organism>
<dbReference type="PROSITE" id="PS01289">
    <property type="entry name" value="TSC22"/>
    <property type="match status" value="1"/>
</dbReference>
<feature type="region of interest" description="Disordered" evidence="7">
    <location>
        <begin position="414"/>
        <end position="433"/>
    </location>
</feature>
<evidence type="ECO:0000256" key="6">
    <source>
        <dbReference type="SAM" id="Coils"/>
    </source>
</evidence>
<dbReference type="Proteomes" id="UP000024635">
    <property type="component" value="Unassembled WGS sequence"/>
</dbReference>
<feature type="domain" description="Prokaryotic-type class I peptide chain release factors" evidence="8">
    <location>
        <begin position="32"/>
        <end position="160"/>
    </location>
</feature>
<dbReference type="InterPro" id="IPR000580">
    <property type="entry name" value="TSC22/Bun"/>
</dbReference>
<dbReference type="GO" id="GO:0004045">
    <property type="term" value="F:peptidyl-tRNA hydrolase activity"/>
    <property type="evidence" value="ECO:0007669"/>
    <property type="project" value="UniProtKB-EC"/>
</dbReference>
<dbReference type="STRING" id="53326.A0A016VA86"/>
<evidence type="ECO:0000256" key="7">
    <source>
        <dbReference type="SAM" id="MobiDB-lite"/>
    </source>
</evidence>
<evidence type="ECO:0000313" key="10">
    <source>
        <dbReference type="Proteomes" id="UP000024635"/>
    </source>
</evidence>
<dbReference type="FunFam" id="3.30.160.20:FF:000046">
    <property type="entry name" value="Peptidyl-tRNA hydrolase ICT1"/>
    <property type="match status" value="1"/>
</dbReference>
<name>A0A016VA86_9BILA</name>
<dbReference type="GO" id="GO:0005762">
    <property type="term" value="C:mitochondrial large ribosomal subunit"/>
    <property type="evidence" value="ECO:0007669"/>
    <property type="project" value="TreeGrafter"/>
</dbReference>
<accession>A0A016VA86</accession>
<dbReference type="InterPro" id="IPR047862">
    <property type="entry name" value="TSC22/BUN_CS"/>
</dbReference>
<keyword evidence="10" id="KW-1185">Reference proteome</keyword>
<dbReference type="SUPFAM" id="SSF58026">
    <property type="entry name" value="Delta-sleep-inducing peptide immunoreactive peptide"/>
    <property type="match status" value="1"/>
</dbReference>
<gene>
    <name evidence="9" type="primary">Acey_s0014.g2467</name>
    <name evidence="9" type="ORF">Y032_0014g2467</name>
</gene>
<evidence type="ECO:0000313" key="9">
    <source>
        <dbReference type="EMBL" id="EYC24365.1"/>
    </source>
</evidence>
<evidence type="ECO:0000256" key="5">
    <source>
        <dbReference type="ARBA" id="ARBA00041531"/>
    </source>
</evidence>
<dbReference type="InterPro" id="IPR052104">
    <property type="entry name" value="Mito_Release_Factor_mL62"/>
</dbReference>
<keyword evidence="6" id="KW-0175">Coiled coil</keyword>
<evidence type="ECO:0000259" key="8">
    <source>
        <dbReference type="Pfam" id="PF00472"/>
    </source>
</evidence>
<dbReference type="EMBL" id="JARK01001350">
    <property type="protein sequence ID" value="EYC24365.1"/>
    <property type="molecule type" value="Genomic_DNA"/>
</dbReference>
<protein>
    <recommendedName>
        <fullName evidence="4">Large ribosomal subunit protein mL62</fullName>
        <ecNumber evidence="2">3.1.1.29</ecNumber>
    </recommendedName>
    <alternativeName>
        <fullName evidence="5">Peptidyl-tRNA hydrolase ICT1, mitochondrial</fullName>
    </alternativeName>
</protein>
<proteinExistence type="inferred from homology"/>
<feature type="coiled-coil region" evidence="6">
    <location>
        <begin position="369"/>
        <end position="396"/>
    </location>
</feature>
<feature type="compositionally biased region" description="Low complexity" evidence="7">
    <location>
        <begin position="415"/>
        <end position="426"/>
    </location>
</feature>
<feature type="region of interest" description="Disordered" evidence="7">
    <location>
        <begin position="228"/>
        <end position="263"/>
    </location>
</feature>
<sequence length="433" mass="47816">MFSISRRLPRLVSFTSSLQVACSSTTNKFNGVIPTESIEKRYSLSSGPGGQNVQKNATKVEIRFKLEDADWLSDELKDGLANRLANRINAKGELIIESDRTRERNLNLADCFDKLRSTIYDVEKSLNARVETEEDAAILRKKAAIAAQRRLAEKRRAAEKRQMRSEWLTATTTCEEYSAEMSTTVRAPRERQFHVVPVPGVFTRGRWKCRDYREDDHSDRDHILDFTDKRETTGDTGNVAEKAPSNERAVESKSSHDVKESSTIVVTSIAPAPSTPQRVNTPREATERAMRDLERGHPGKIFSLDSEAIAPAQSKAAAGAEGSTSPADEPPPGNGAIVPTPNVVAIDNKIEQAMDLVKTHLTFAVREEVEVLRQTIVELEQRVATLESENQLLRQYAPADVLANIANLVQQRKIASAAPAAAQNPPAAAPPKK</sequence>
<dbReference type="SUPFAM" id="SSF110916">
    <property type="entry name" value="Peptidyl-tRNA hydrolase domain-like"/>
    <property type="match status" value="1"/>
</dbReference>